<evidence type="ECO:0000313" key="3">
    <source>
        <dbReference type="Proteomes" id="UP000010716"/>
    </source>
</evidence>
<reference evidence="1 3" key="1">
    <citation type="journal article" date="2011" name="J. Bacteriol.">
        <title>Draft genome sequence of the thermoalkaliphilic Caldalkalibacillus thermarum strain TA2.A1.</title>
        <authorList>
            <person name="Kalamorz F."/>
            <person name="Keis S."/>
            <person name="McMillan D.G."/>
            <person name="Olsson K."/>
            <person name="Stanton J.A."/>
            <person name="Stockwell P."/>
            <person name="Black M.A."/>
            <person name="Klingeman D.M."/>
            <person name="Land M.L."/>
            <person name="Han C.S."/>
            <person name="Martin S.L."/>
            <person name="Becher S.A."/>
            <person name="Peddie C.J."/>
            <person name="Morgan H.W."/>
            <person name="Matthies D."/>
            <person name="Preiss L."/>
            <person name="Meier T."/>
            <person name="Brown S.D."/>
            <person name="Cook G.M."/>
        </authorList>
    </citation>
    <scope>NUCLEOTIDE SEQUENCE [LARGE SCALE GENOMIC DNA]</scope>
    <source>
        <strain evidence="1 3">TA2.A1</strain>
    </source>
</reference>
<dbReference type="AlphaFoldDB" id="F5L9E8"/>
<proteinExistence type="predicted"/>
<dbReference type="RefSeq" id="WP_007505830.1">
    <property type="nucleotide sequence ID" value="NZ_AFCE01000156.1"/>
</dbReference>
<dbReference type="EMBL" id="AFCE01000156">
    <property type="protein sequence ID" value="EGL82090.1"/>
    <property type="molecule type" value="Genomic_DNA"/>
</dbReference>
<dbReference type="KEGG" id="cthu:HUR95_00735"/>
<organism evidence="1 3">
    <name type="scientific">Caldalkalibacillus thermarum (strain TA2.A1)</name>
    <dbReference type="NCBI Taxonomy" id="986075"/>
    <lineage>
        <taxon>Bacteria</taxon>
        <taxon>Bacillati</taxon>
        <taxon>Bacillota</taxon>
        <taxon>Bacilli</taxon>
        <taxon>Bacillales</taxon>
        <taxon>Bacillaceae</taxon>
        <taxon>Caldalkalibacillus</taxon>
    </lineage>
</organism>
<dbReference type="Proteomes" id="UP000825179">
    <property type="component" value="Chromosome"/>
</dbReference>
<reference evidence="2 4" key="2">
    <citation type="journal article" date="2020" name="Extremophiles">
        <title>Genomic analysis of Caldalkalibacillus thermarum TA2.A1 reveals aerobic alkaliphilic metabolism and evolutionary hallmarks linking alkaliphilic bacteria and plant life.</title>
        <authorList>
            <person name="de Jong S.I."/>
            <person name="van den Broek M.A."/>
            <person name="Merkel A.Y."/>
            <person name="de la Torre Cortes P."/>
            <person name="Kalamorz F."/>
            <person name="Cook G.M."/>
            <person name="van Loosdrecht M.C.M."/>
            <person name="McMillan D.G.G."/>
        </authorList>
    </citation>
    <scope>NUCLEOTIDE SEQUENCE [LARGE SCALE GENOMIC DNA]</scope>
    <source>
        <strain evidence="2 4">TA2.A1</strain>
    </source>
</reference>
<keyword evidence="4" id="KW-1185">Reference proteome</keyword>
<sequence length="56" mass="6511">MKTVSLEAKLVLQVRNIFKIIASDHPAEVKAILLEAEREYITEFINELIKKVKEEK</sequence>
<protein>
    <submittedName>
        <fullName evidence="1">Uncharacterized protein</fullName>
    </submittedName>
</protein>
<reference evidence="2" key="3">
    <citation type="submission" date="2021-08" db="EMBL/GenBank/DDBJ databases">
        <authorList>
            <person name="de Jong S."/>
            <person name="van den Broek M."/>
            <person name="Merkel A."/>
            <person name="de la Torre Cortes P."/>
            <person name="Kalamorz F."/>
            <person name="Cook G."/>
            <person name="van Loosdrecht M."/>
            <person name="McMillan D."/>
        </authorList>
    </citation>
    <scope>NUCLEOTIDE SEQUENCE</scope>
    <source>
        <strain evidence="2">TA2.A1</strain>
    </source>
</reference>
<accession>F5L9E8</accession>
<name>F5L9E8_CALTT</name>
<dbReference type="EMBL" id="CP082237">
    <property type="protein sequence ID" value="QZT33999.1"/>
    <property type="molecule type" value="Genomic_DNA"/>
</dbReference>
<evidence type="ECO:0000313" key="4">
    <source>
        <dbReference type="Proteomes" id="UP000825179"/>
    </source>
</evidence>
<evidence type="ECO:0000313" key="2">
    <source>
        <dbReference type="EMBL" id="QZT33999.1"/>
    </source>
</evidence>
<gene>
    <name evidence="1" type="ORF">CathTA2_2453</name>
    <name evidence="2" type="ORF">HUR95_00735</name>
</gene>
<dbReference type="Proteomes" id="UP000010716">
    <property type="component" value="Unassembled WGS sequence"/>
</dbReference>
<evidence type="ECO:0000313" key="1">
    <source>
        <dbReference type="EMBL" id="EGL82090.1"/>
    </source>
</evidence>